<evidence type="ECO:0000256" key="1">
    <source>
        <dbReference type="SAM" id="MobiDB-lite"/>
    </source>
</evidence>
<gene>
    <name evidence="2" type="ORF">RIF29_35972</name>
</gene>
<dbReference type="EMBL" id="JAYWIO010000007">
    <property type="protein sequence ID" value="KAK7252190.1"/>
    <property type="molecule type" value="Genomic_DNA"/>
</dbReference>
<comment type="caution">
    <text evidence="2">The sequence shown here is derived from an EMBL/GenBank/DDBJ whole genome shotgun (WGS) entry which is preliminary data.</text>
</comment>
<protein>
    <submittedName>
        <fullName evidence="2">Uncharacterized protein</fullName>
    </submittedName>
</protein>
<dbReference type="InterPro" id="IPR016024">
    <property type="entry name" value="ARM-type_fold"/>
</dbReference>
<reference evidence="2 3" key="1">
    <citation type="submission" date="2024-01" db="EMBL/GenBank/DDBJ databases">
        <title>The genomes of 5 underutilized Papilionoideae crops provide insights into root nodulation and disease resistanc.</title>
        <authorList>
            <person name="Yuan L."/>
        </authorList>
    </citation>
    <scope>NUCLEOTIDE SEQUENCE [LARGE SCALE GENOMIC DNA]</scope>
    <source>
        <strain evidence="2">ZHUSHIDOU_FW_LH</strain>
        <tissue evidence="2">Leaf</tissue>
    </source>
</reference>
<evidence type="ECO:0000313" key="3">
    <source>
        <dbReference type="Proteomes" id="UP001372338"/>
    </source>
</evidence>
<keyword evidence="3" id="KW-1185">Reference proteome</keyword>
<dbReference type="GO" id="GO:0016281">
    <property type="term" value="C:eukaryotic translation initiation factor 4F complex"/>
    <property type="evidence" value="ECO:0007669"/>
    <property type="project" value="TreeGrafter"/>
</dbReference>
<sequence length="122" mass="13698">MTSTKMRTSSKPSTKARDSRFEGRELVRYTRDQLLQLREGGPAPTLVKAEVPWSARKGTLSDKDRVLKTVKGILNKLTPEKFDLLKGVISLIFDKAVLEPTFCMRGVPIHVDITSKQIGKDK</sequence>
<feature type="compositionally biased region" description="Polar residues" evidence="1">
    <location>
        <begin position="1"/>
        <end position="13"/>
    </location>
</feature>
<feature type="region of interest" description="Disordered" evidence="1">
    <location>
        <begin position="1"/>
        <end position="22"/>
    </location>
</feature>
<dbReference type="Gene3D" id="1.25.40.180">
    <property type="match status" value="1"/>
</dbReference>
<dbReference type="Proteomes" id="UP001372338">
    <property type="component" value="Unassembled WGS sequence"/>
</dbReference>
<dbReference type="GO" id="GO:0003729">
    <property type="term" value="F:mRNA binding"/>
    <property type="evidence" value="ECO:0007669"/>
    <property type="project" value="TreeGrafter"/>
</dbReference>
<accession>A0AAN9EAK1</accession>
<organism evidence="2 3">
    <name type="scientific">Crotalaria pallida</name>
    <name type="common">Smooth rattlebox</name>
    <name type="synonym">Crotalaria striata</name>
    <dbReference type="NCBI Taxonomy" id="3830"/>
    <lineage>
        <taxon>Eukaryota</taxon>
        <taxon>Viridiplantae</taxon>
        <taxon>Streptophyta</taxon>
        <taxon>Embryophyta</taxon>
        <taxon>Tracheophyta</taxon>
        <taxon>Spermatophyta</taxon>
        <taxon>Magnoliopsida</taxon>
        <taxon>eudicotyledons</taxon>
        <taxon>Gunneridae</taxon>
        <taxon>Pentapetalae</taxon>
        <taxon>rosids</taxon>
        <taxon>fabids</taxon>
        <taxon>Fabales</taxon>
        <taxon>Fabaceae</taxon>
        <taxon>Papilionoideae</taxon>
        <taxon>50 kb inversion clade</taxon>
        <taxon>genistoids sensu lato</taxon>
        <taxon>core genistoids</taxon>
        <taxon>Crotalarieae</taxon>
        <taxon>Crotalaria</taxon>
    </lineage>
</organism>
<dbReference type="PANTHER" id="PTHR23253:SF53">
    <property type="entry name" value="EUKARYOTIC TRANSLATION INITIATION FACTOR ISOFORM 4G-1"/>
    <property type="match status" value="1"/>
</dbReference>
<dbReference type="PANTHER" id="PTHR23253">
    <property type="entry name" value="EUKARYOTIC TRANSLATION INITIATION FACTOR 4 GAMMA"/>
    <property type="match status" value="1"/>
</dbReference>
<dbReference type="GO" id="GO:0003743">
    <property type="term" value="F:translation initiation factor activity"/>
    <property type="evidence" value="ECO:0007669"/>
    <property type="project" value="TreeGrafter"/>
</dbReference>
<evidence type="ECO:0000313" key="2">
    <source>
        <dbReference type="EMBL" id="KAK7252190.1"/>
    </source>
</evidence>
<name>A0AAN9EAK1_CROPI</name>
<dbReference type="AlphaFoldDB" id="A0AAN9EAK1"/>
<proteinExistence type="predicted"/>
<dbReference type="SUPFAM" id="SSF48371">
    <property type="entry name" value="ARM repeat"/>
    <property type="match status" value="1"/>
</dbReference>